<dbReference type="AlphaFoldDB" id="A0A4C1SDS4"/>
<dbReference type="STRING" id="151549.A0A4C1SDS4"/>
<comment type="subcellular location">
    <subcellularLocation>
        <location evidence="1">Cell membrane</location>
    </subcellularLocation>
</comment>
<proteinExistence type="inferred from homology"/>
<evidence type="ECO:0000256" key="8">
    <source>
        <dbReference type="SAM" id="MobiDB-lite"/>
    </source>
</evidence>
<evidence type="ECO:0000259" key="9">
    <source>
        <dbReference type="SMART" id="SM00907"/>
    </source>
</evidence>
<comment type="caution">
    <text evidence="10">The sequence shown here is derived from an EMBL/GenBank/DDBJ whole genome shotgun (WGS) entry which is preliminary data.</text>
</comment>
<keyword evidence="3" id="KW-1003">Cell membrane</keyword>
<name>A0A4C1SDS4_EUMVA</name>
<sequence length="164" mass="18464">MVSTERIGKENGRVGDEEGGRSLQSTCHVALDTCIKDGECVTALTPVLQKCHVTECDREGCMTALRMFYRRSDVEWNVDIAFCLCKMHMSGRAILWSTWLQPKNGLADSTLSHNTDVKEQPPLLCFVQCVRVPEADSPSITSLPLRQSPIVRYPIHVQRLVKYL</sequence>
<keyword evidence="4" id="KW-0732">Signal</keyword>
<evidence type="ECO:0000313" key="11">
    <source>
        <dbReference type="Proteomes" id="UP000299102"/>
    </source>
</evidence>
<dbReference type="SMART" id="SM00907">
    <property type="entry name" value="GDNF"/>
    <property type="match status" value="1"/>
</dbReference>
<dbReference type="GO" id="GO:0007399">
    <property type="term" value="P:nervous system development"/>
    <property type="evidence" value="ECO:0007669"/>
    <property type="project" value="TreeGrafter"/>
</dbReference>
<evidence type="ECO:0000256" key="6">
    <source>
        <dbReference type="ARBA" id="ARBA00023170"/>
    </source>
</evidence>
<dbReference type="GO" id="GO:0038023">
    <property type="term" value="F:signaling receptor activity"/>
    <property type="evidence" value="ECO:0007669"/>
    <property type="project" value="InterPro"/>
</dbReference>
<dbReference type="PANTHER" id="PTHR10269:SF12">
    <property type="entry name" value="GLIAL CELL LINE-DERIVED NEUROTROPHIC FAMILY RECEPTOR-LIKE, ISOFORM E"/>
    <property type="match status" value="1"/>
</dbReference>
<dbReference type="InterPro" id="IPR003438">
    <property type="entry name" value="GDNF_rcpt"/>
</dbReference>
<evidence type="ECO:0000256" key="7">
    <source>
        <dbReference type="ARBA" id="ARBA00023180"/>
    </source>
</evidence>
<dbReference type="InterPro" id="IPR037193">
    <property type="entry name" value="GDNF_alpha"/>
</dbReference>
<feature type="region of interest" description="Disordered" evidence="8">
    <location>
        <begin position="1"/>
        <end position="20"/>
    </location>
</feature>
<keyword evidence="11" id="KW-1185">Reference proteome</keyword>
<protein>
    <recommendedName>
        <fullName evidence="9">GDNF/GAS1 domain-containing protein</fullName>
    </recommendedName>
</protein>
<evidence type="ECO:0000256" key="4">
    <source>
        <dbReference type="ARBA" id="ARBA00022729"/>
    </source>
</evidence>
<evidence type="ECO:0000256" key="1">
    <source>
        <dbReference type="ARBA" id="ARBA00004236"/>
    </source>
</evidence>
<evidence type="ECO:0000313" key="10">
    <source>
        <dbReference type="EMBL" id="GBP00184.1"/>
    </source>
</evidence>
<accession>A0A4C1SDS4</accession>
<dbReference type="EMBL" id="BGZK01000005">
    <property type="protein sequence ID" value="GBP00184.1"/>
    <property type="molecule type" value="Genomic_DNA"/>
</dbReference>
<dbReference type="GO" id="GO:0007169">
    <property type="term" value="P:cell surface receptor protein tyrosine kinase signaling pathway"/>
    <property type="evidence" value="ECO:0007669"/>
    <property type="project" value="UniProtKB-ARBA"/>
</dbReference>
<gene>
    <name evidence="10" type="ORF">EVAR_820_1</name>
</gene>
<dbReference type="OrthoDB" id="6374728at2759"/>
<dbReference type="InterPro" id="IPR016017">
    <property type="entry name" value="GDNF/GAS1"/>
</dbReference>
<dbReference type="GO" id="GO:0043235">
    <property type="term" value="C:receptor complex"/>
    <property type="evidence" value="ECO:0007669"/>
    <property type="project" value="TreeGrafter"/>
</dbReference>
<reference evidence="10 11" key="1">
    <citation type="journal article" date="2019" name="Commun. Biol.">
        <title>The bagworm genome reveals a unique fibroin gene that provides high tensile strength.</title>
        <authorList>
            <person name="Kono N."/>
            <person name="Nakamura H."/>
            <person name="Ohtoshi R."/>
            <person name="Tomita M."/>
            <person name="Numata K."/>
            <person name="Arakawa K."/>
        </authorList>
    </citation>
    <scope>NUCLEOTIDE SEQUENCE [LARGE SCALE GENOMIC DNA]</scope>
</reference>
<dbReference type="PANTHER" id="PTHR10269">
    <property type="entry name" value="GDNF RECEPTOR ALPHA"/>
    <property type="match status" value="1"/>
</dbReference>
<dbReference type="Proteomes" id="UP000299102">
    <property type="component" value="Unassembled WGS sequence"/>
</dbReference>
<dbReference type="SUPFAM" id="SSF110035">
    <property type="entry name" value="GDNF receptor-like"/>
    <property type="match status" value="1"/>
</dbReference>
<feature type="domain" description="GDNF/GAS1" evidence="9">
    <location>
        <begin position="27"/>
        <end position="103"/>
    </location>
</feature>
<evidence type="ECO:0000256" key="2">
    <source>
        <dbReference type="ARBA" id="ARBA00005961"/>
    </source>
</evidence>
<keyword evidence="7" id="KW-0325">Glycoprotein</keyword>
<organism evidence="10 11">
    <name type="scientific">Eumeta variegata</name>
    <name type="common">Bagworm moth</name>
    <name type="synonym">Eumeta japonica</name>
    <dbReference type="NCBI Taxonomy" id="151549"/>
    <lineage>
        <taxon>Eukaryota</taxon>
        <taxon>Metazoa</taxon>
        <taxon>Ecdysozoa</taxon>
        <taxon>Arthropoda</taxon>
        <taxon>Hexapoda</taxon>
        <taxon>Insecta</taxon>
        <taxon>Pterygota</taxon>
        <taxon>Neoptera</taxon>
        <taxon>Endopterygota</taxon>
        <taxon>Lepidoptera</taxon>
        <taxon>Glossata</taxon>
        <taxon>Ditrysia</taxon>
        <taxon>Tineoidea</taxon>
        <taxon>Psychidae</taxon>
        <taxon>Oiketicinae</taxon>
        <taxon>Eumeta</taxon>
    </lineage>
</organism>
<keyword evidence="5" id="KW-0472">Membrane</keyword>
<evidence type="ECO:0000256" key="5">
    <source>
        <dbReference type="ARBA" id="ARBA00023136"/>
    </source>
</evidence>
<comment type="similarity">
    <text evidence="2">Belongs to the GDNFR family.</text>
</comment>
<keyword evidence="6" id="KW-0675">Receptor</keyword>
<dbReference type="Pfam" id="PF02351">
    <property type="entry name" value="GDNF"/>
    <property type="match status" value="1"/>
</dbReference>
<dbReference type="GO" id="GO:0009897">
    <property type="term" value="C:external side of plasma membrane"/>
    <property type="evidence" value="ECO:0007669"/>
    <property type="project" value="TreeGrafter"/>
</dbReference>
<evidence type="ECO:0000256" key="3">
    <source>
        <dbReference type="ARBA" id="ARBA00022475"/>
    </source>
</evidence>